<dbReference type="PROSITE" id="PS51144">
    <property type="entry name" value="ALPHA_CA_2"/>
    <property type="match status" value="1"/>
</dbReference>
<reference evidence="3" key="1">
    <citation type="submission" date="2021-12" db="EMBL/GenBank/DDBJ databases">
        <authorList>
            <person name="Zaccaron A."/>
            <person name="Stergiopoulos I."/>
        </authorList>
    </citation>
    <scope>NUCLEOTIDE SEQUENCE</scope>
    <source>
        <strain evidence="3">Race5_Kim</strain>
    </source>
</reference>
<dbReference type="EMBL" id="CP090171">
    <property type="protein sequence ID" value="UJO21811.1"/>
    <property type="molecule type" value="Genomic_DNA"/>
</dbReference>
<dbReference type="GO" id="GO:0004089">
    <property type="term" value="F:carbonate dehydratase activity"/>
    <property type="evidence" value="ECO:0007669"/>
    <property type="project" value="InterPro"/>
</dbReference>
<feature type="signal peptide" evidence="1">
    <location>
        <begin position="1"/>
        <end position="19"/>
    </location>
</feature>
<protein>
    <submittedName>
        <fullName evidence="3">Carbonic anhydrase</fullName>
    </submittedName>
</protein>
<dbReference type="InterPro" id="IPR001148">
    <property type="entry name" value="CA_dom"/>
</dbReference>
<sequence>MAFQSSMRLLSMWLSIASACPQIQHNNNLHRRQGVNATLPEEPRFWAYEASFDWGRLNPDWEMCQTGSQQSPIPLRLDQGLSRYHTLDFNYPTNVTGDFHNWGYGPAYRLDRDNETDFTTLPSATFDEDSMNETVYLASWHIHAPADHTVQGDRSKAELHFVHADAEGHERAVLAIRIDPGNSNSTFFNQLPPMIGFNQTENHSLQVPMDISAFLPEINNFSDFWTYKGSLTSPPCTEGLRWFVARNIMFVSDQQMQNILRVSTFSARSEQEVWRHDINV</sequence>
<dbReference type="PANTHER" id="PTHR18952:SF274">
    <property type="entry name" value="ALPHA-CARBONIC ANHYDRASE DOMAIN-CONTAINING PROTEIN"/>
    <property type="match status" value="1"/>
</dbReference>
<organism evidence="3 4">
    <name type="scientific">Passalora fulva</name>
    <name type="common">Tomato leaf mold</name>
    <name type="synonym">Cladosporium fulvum</name>
    <dbReference type="NCBI Taxonomy" id="5499"/>
    <lineage>
        <taxon>Eukaryota</taxon>
        <taxon>Fungi</taxon>
        <taxon>Dikarya</taxon>
        <taxon>Ascomycota</taxon>
        <taxon>Pezizomycotina</taxon>
        <taxon>Dothideomycetes</taxon>
        <taxon>Dothideomycetidae</taxon>
        <taxon>Mycosphaerellales</taxon>
        <taxon>Mycosphaerellaceae</taxon>
        <taxon>Fulvia</taxon>
    </lineage>
</organism>
<dbReference type="Gene3D" id="3.10.200.10">
    <property type="entry name" value="Alpha carbonic anhydrase"/>
    <property type="match status" value="1"/>
</dbReference>
<evidence type="ECO:0000256" key="1">
    <source>
        <dbReference type="SAM" id="SignalP"/>
    </source>
</evidence>
<dbReference type="OrthoDB" id="429145at2759"/>
<dbReference type="PANTHER" id="PTHR18952">
    <property type="entry name" value="CARBONIC ANHYDRASE"/>
    <property type="match status" value="1"/>
</dbReference>
<dbReference type="KEGG" id="ffu:CLAFUR5_09023"/>
<dbReference type="SMART" id="SM01057">
    <property type="entry name" value="Carb_anhydrase"/>
    <property type="match status" value="1"/>
</dbReference>
<dbReference type="InterPro" id="IPR041891">
    <property type="entry name" value="Alpha_CA_prokaryot-like"/>
</dbReference>
<gene>
    <name evidence="3" type="ORF">CLAFUR5_09023</name>
</gene>
<dbReference type="GO" id="GO:0008270">
    <property type="term" value="F:zinc ion binding"/>
    <property type="evidence" value="ECO:0007669"/>
    <property type="project" value="InterPro"/>
</dbReference>
<evidence type="ECO:0000313" key="4">
    <source>
        <dbReference type="Proteomes" id="UP000756132"/>
    </source>
</evidence>
<dbReference type="RefSeq" id="XP_047766177.1">
    <property type="nucleotide sequence ID" value="XM_047908171.1"/>
</dbReference>
<feature type="domain" description="Alpha-carbonic anhydrase" evidence="2">
    <location>
        <begin position="44"/>
        <end position="280"/>
    </location>
</feature>
<accession>A0A9Q8PG50</accession>
<dbReference type="CDD" id="cd03124">
    <property type="entry name" value="alpha_CA_prokaryotic_like"/>
    <property type="match status" value="1"/>
</dbReference>
<evidence type="ECO:0000259" key="2">
    <source>
        <dbReference type="PROSITE" id="PS51144"/>
    </source>
</evidence>
<dbReference type="InterPro" id="IPR036398">
    <property type="entry name" value="CA_dom_sf"/>
</dbReference>
<keyword evidence="4" id="KW-1185">Reference proteome</keyword>
<dbReference type="OMA" id="VWRHRIN"/>
<evidence type="ECO:0000313" key="3">
    <source>
        <dbReference type="EMBL" id="UJO21811.1"/>
    </source>
</evidence>
<name>A0A9Q8PG50_PASFU</name>
<dbReference type="Pfam" id="PF00194">
    <property type="entry name" value="Carb_anhydrase"/>
    <property type="match status" value="1"/>
</dbReference>
<dbReference type="SUPFAM" id="SSF51069">
    <property type="entry name" value="Carbonic anhydrase"/>
    <property type="match status" value="1"/>
</dbReference>
<dbReference type="InterPro" id="IPR023561">
    <property type="entry name" value="Carbonic_anhydrase_a-class"/>
</dbReference>
<keyword evidence="1" id="KW-0732">Signal</keyword>
<proteinExistence type="predicted"/>
<feature type="chain" id="PRO_5040276644" evidence="1">
    <location>
        <begin position="20"/>
        <end position="280"/>
    </location>
</feature>
<dbReference type="AlphaFoldDB" id="A0A9Q8PG50"/>
<reference evidence="3" key="2">
    <citation type="journal article" date="2022" name="Microb. Genom.">
        <title>A chromosome-scale genome assembly of the tomato pathogen Cladosporium fulvum reveals a compartmentalized genome architecture and the presence of a dispensable chromosome.</title>
        <authorList>
            <person name="Zaccaron A.Z."/>
            <person name="Chen L.H."/>
            <person name="Samaras A."/>
            <person name="Stergiopoulos I."/>
        </authorList>
    </citation>
    <scope>NUCLEOTIDE SEQUENCE</scope>
    <source>
        <strain evidence="3">Race5_Kim</strain>
    </source>
</reference>
<dbReference type="Proteomes" id="UP000756132">
    <property type="component" value="Chromosome 9"/>
</dbReference>
<dbReference type="GeneID" id="71988901"/>